<gene>
    <name evidence="1" type="ORF">QUF89_14690</name>
</gene>
<dbReference type="AlphaFoldDB" id="A0AAW7IBI5"/>
<comment type="caution">
    <text evidence="1">The sequence shown here is derived from an EMBL/GenBank/DDBJ whole genome shotgun (WGS) entry which is preliminary data.</text>
</comment>
<name>A0AAW7IBI5_9BACI</name>
<reference evidence="1" key="1">
    <citation type="submission" date="2023-06" db="EMBL/GenBank/DDBJ databases">
        <title>Comparative genomics of Bacillaceae isolates and their secondary metabolite potential.</title>
        <authorList>
            <person name="Song L."/>
            <person name="Nielsen L.J."/>
            <person name="Mohite O."/>
            <person name="Xu X."/>
            <person name="Weber T."/>
            <person name="Kovacs A.T."/>
        </authorList>
    </citation>
    <scope>NUCLEOTIDE SEQUENCE</scope>
    <source>
        <strain evidence="1">D8_B_37</strain>
    </source>
</reference>
<dbReference type="Proteomes" id="UP001234602">
    <property type="component" value="Unassembled WGS sequence"/>
</dbReference>
<proteinExistence type="predicted"/>
<evidence type="ECO:0000313" key="2">
    <source>
        <dbReference type="Proteomes" id="UP001234602"/>
    </source>
</evidence>
<evidence type="ECO:0000313" key="1">
    <source>
        <dbReference type="EMBL" id="MDM5453423.1"/>
    </source>
</evidence>
<organism evidence="1 2">
    <name type="scientific">Peribacillus simplex</name>
    <dbReference type="NCBI Taxonomy" id="1478"/>
    <lineage>
        <taxon>Bacteria</taxon>
        <taxon>Bacillati</taxon>
        <taxon>Bacillota</taxon>
        <taxon>Bacilli</taxon>
        <taxon>Bacillales</taxon>
        <taxon>Bacillaceae</taxon>
        <taxon>Peribacillus</taxon>
    </lineage>
</organism>
<accession>A0AAW7IBI5</accession>
<sequence>MIKSYMSLRGYIAFLIEWNGVQSIMISIKYNIKLILQKESNKLLLPFNEEIEKW</sequence>
<dbReference type="EMBL" id="JAUCEY010000008">
    <property type="protein sequence ID" value="MDM5453423.1"/>
    <property type="molecule type" value="Genomic_DNA"/>
</dbReference>
<protein>
    <submittedName>
        <fullName evidence="1">Uncharacterized protein</fullName>
    </submittedName>
</protein>